<dbReference type="PROSITE" id="PS50088">
    <property type="entry name" value="ANK_REPEAT"/>
    <property type="match status" value="2"/>
</dbReference>
<reference evidence="5" key="1">
    <citation type="submission" date="2022-11" db="EMBL/GenBank/DDBJ databases">
        <authorList>
            <person name="Morgan W.R."/>
            <person name="Tartar A."/>
        </authorList>
    </citation>
    <scope>NUCLEOTIDE SEQUENCE</scope>
    <source>
        <strain evidence="5">ARSEF 373</strain>
    </source>
</reference>
<feature type="compositionally biased region" description="Polar residues" evidence="4">
    <location>
        <begin position="282"/>
        <end position="294"/>
    </location>
</feature>
<dbReference type="SMART" id="SM00248">
    <property type="entry name" value="ANK"/>
    <property type="match status" value="4"/>
</dbReference>
<dbReference type="InterPro" id="IPR036770">
    <property type="entry name" value="Ankyrin_rpt-contain_sf"/>
</dbReference>
<evidence type="ECO:0000256" key="3">
    <source>
        <dbReference type="PROSITE-ProRule" id="PRU00023"/>
    </source>
</evidence>
<organism evidence="5 6">
    <name type="scientific">Lagenidium giganteum</name>
    <dbReference type="NCBI Taxonomy" id="4803"/>
    <lineage>
        <taxon>Eukaryota</taxon>
        <taxon>Sar</taxon>
        <taxon>Stramenopiles</taxon>
        <taxon>Oomycota</taxon>
        <taxon>Peronosporomycetes</taxon>
        <taxon>Pythiales</taxon>
        <taxon>Pythiaceae</taxon>
    </lineage>
</organism>
<dbReference type="Pfam" id="PF12796">
    <property type="entry name" value="Ank_2"/>
    <property type="match status" value="1"/>
</dbReference>
<feature type="repeat" description="ANK" evidence="3">
    <location>
        <begin position="93"/>
        <end position="125"/>
    </location>
</feature>
<reference evidence="5" key="2">
    <citation type="journal article" date="2023" name="Microbiol Resour">
        <title>Decontamination and Annotation of the Draft Genome Sequence of the Oomycete Lagenidium giganteum ARSEF 373.</title>
        <authorList>
            <person name="Morgan W.R."/>
            <person name="Tartar A."/>
        </authorList>
    </citation>
    <scope>NUCLEOTIDE SEQUENCE</scope>
    <source>
        <strain evidence="5">ARSEF 373</strain>
    </source>
</reference>
<feature type="compositionally biased region" description="Basic residues" evidence="4">
    <location>
        <begin position="220"/>
        <end position="231"/>
    </location>
</feature>
<dbReference type="AlphaFoldDB" id="A0AAV2YNT4"/>
<proteinExistence type="predicted"/>
<feature type="region of interest" description="Disordered" evidence="4">
    <location>
        <begin position="219"/>
        <end position="294"/>
    </location>
</feature>
<evidence type="ECO:0000313" key="6">
    <source>
        <dbReference type="Proteomes" id="UP001146120"/>
    </source>
</evidence>
<dbReference type="PANTHER" id="PTHR24126">
    <property type="entry name" value="ANKYRIN REPEAT, PH AND SEC7 DOMAIN CONTAINING PROTEIN SECG-RELATED"/>
    <property type="match status" value="1"/>
</dbReference>
<evidence type="ECO:0000256" key="1">
    <source>
        <dbReference type="ARBA" id="ARBA00022737"/>
    </source>
</evidence>
<keyword evidence="6" id="KW-1185">Reference proteome</keyword>
<gene>
    <name evidence="5" type="ORF">N0F65_006393</name>
</gene>
<feature type="repeat" description="ANK" evidence="3">
    <location>
        <begin position="58"/>
        <end position="80"/>
    </location>
</feature>
<dbReference type="PROSITE" id="PS50297">
    <property type="entry name" value="ANK_REP_REGION"/>
    <property type="match status" value="2"/>
</dbReference>
<comment type="caution">
    <text evidence="5">The sequence shown here is derived from an EMBL/GenBank/DDBJ whole genome shotgun (WGS) entry which is preliminary data.</text>
</comment>
<protein>
    <submittedName>
        <fullName evidence="5">Uncharacterized protein</fullName>
    </submittedName>
</protein>
<dbReference type="Proteomes" id="UP001146120">
    <property type="component" value="Unassembled WGS sequence"/>
</dbReference>
<dbReference type="EMBL" id="DAKRPA010000191">
    <property type="protein sequence ID" value="DAZ95745.1"/>
    <property type="molecule type" value="Genomic_DNA"/>
</dbReference>
<sequence length="294" mass="32910">MEEFDALLDDLVSPTYADKWASKDATALDLLIAGDVDGLRHLLALSPSMSVNARHPTSGRSLLHDAAAHGQKEIVKFLLQDTEADIFLRTMLGRCTALHLAVMNNHRAIVFLLLSHGADSLSRDRFGSTPMHYAKSISVAKLLLQYGGELTANNYKRKNALECILAELALIDDTDEEQQLHRIEFEKFLKWHGENEYKIKLAKLREHKKAIAAEHENDHLHHRHHHHHSILQHHLTPDHDLKQGTGAEHGSKSSSGKAKTSRNTINSKTPGQTKVNRRDPSNRSLHSNQSSMSG</sequence>
<name>A0AAV2YNT4_9STRA</name>
<evidence type="ECO:0000256" key="4">
    <source>
        <dbReference type="SAM" id="MobiDB-lite"/>
    </source>
</evidence>
<dbReference type="Gene3D" id="1.25.40.20">
    <property type="entry name" value="Ankyrin repeat-containing domain"/>
    <property type="match status" value="1"/>
</dbReference>
<dbReference type="InterPro" id="IPR002110">
    <property type="entry name" value="Ankyrin_rpt"/>
</dbReference>
<feature type="compositionally biased region" description="Polar residues" evidence="4">
    <location>
        <begin position="261"/>
        <end position="274"/>
    </location>
</feature>
<evidence type="ECO:0000313" key="5">
    <source>
        <dbReference type="EMBL" id="DAZ95745.1"/>
    </source>
</evidence>
<keyword evidence="2 3" id="KW-0040">ANK repeat</keyword>
<evidence type="ECO:0000256" key="2">
    <source>
        <dbReference type="ARBA" id="ARBA00023043"/>
    </source>
</evidence>
<keyword evidence="1" id="KW-0677">Repeat</keyword>
<accession>A0AAV2YNT4</accession>
<dbReference type="SUPFAM" id="SSF48403">
    <property type="entry name" value="Ankyrin repeat"/>
    <property type="match status" value="1"/>
</dbReference>